<dbReference type="Proteomes" id="UP001168821">
    <property type="component" value="Unassembled WGS sequence"/>
</dbReference>
<dbReference type="Gene3D" id="3.60.10.10">
    <property type="entry name" value="Endonuclease/exonuclease/phosphatase"/>
    <property type="match status" value="1"/>
</dbReference>
<dbReference type="EMBL" id="JALNTZ010000001">
    <property type="protein sequence ID" value="KAJ3666837.1"/>
    <property type="molecule type" value="Genomic_DNA"/>
</dbReference>
<dbReference type="InterPro" id="IPR036691">
    <property type="entry name" value="Endo/exonu/phosph_ase_sf"/>
</dbReference>
<dbReference type="GO" id="GO:0071897">
    <property type="term" value="P:DNA biosynthetic process"/>
    <property type="evidence" value="ECO:0007669"/>
    <property type="project" value="UniProtKB-ARBA"/>
</dbReference>
<dbReference type="SUPFAM" id="SSF56219">
    <property type="entry name" value="DNase I-like"/>
    <property type="match status" value="1"/>
</dbReference>
<reference evidence="2" key="1">
    <citation type="journal article" date="2023" name="G3 (Bethesda)">
        <title>Whole genome assemblies of Zophobas morio and Tenebrio molitor.</title>
        <authorList>
            <person name="Kaur S."/>
            <person name="Stinson S.A."/>
            <person name="diCenzo G.C."/>
        </authorList>
    </citation>
    <scope>NUCLEOTIDE SEQUENCE</scope>
    <source>
        <strain evidence="2">QUZm001</strain>
    </source>
</reference>
<dbReference type="InterPro" id="IPR043502">
    <property type="entry name" value="DNA/RNA_pol_sf"/>
</dbReference>
<protein>
    <recommendedName>
        <fullName evidence="1">Reverse transcriptase domain-containing protein</fullName>
    </recommendedName>
</protein>
<dbReference type="Pfam" id="PF00078">
    <property type="entry name" value="RVT_1"/>
    <property type="match status" value="1"/>
</dbReference>
<dbReference type="CDD" id="cd01650">
    <property type="entry name" value="RT_nLTR_like"/>
    <property type="match status" value="1"/>
</dbReference>
<proteinExistence type="predicted"/>
<organism evidence="2 3">
    <name type="scientific">Zophobas morio</name>
    <dbReference type="NCBI Taxonomy" id="2755281"/>
    <lineage>
        <taxon>Eukaryota</taxon>
        <taxon>Metazoa</taxon>
        <taxon>Ecdysozoa</taxon>
        <taxon>Arthropoda</taxon>
        <taxon>Hexapoda</taxon>
        <taxon>Insecta</taxon>
        <taxon>Pterygota</taxon>
        <taxon>Neoptera</taxon>
        <taxon>Endopterygota</taxon>
        <taxon>Coleoptera</taxon>
        <taxon>Polyphaga</taxon>
        <taxon>Cucujiformia</taxon>
        <taxon>Tenebrionidae</taxon>
        <taxon>Zophobas</taxon>
    </lineage>
</organism>
<comment type="caution">
    <text evidence="2">The sequence shown here is derived from an EMBL/GenBank/DDBJ whole genome shotgun (WGS) entry which is preliminary data.</text>
</comment>
<dbReference type="PANTHER" id="PTHR33332">
    <property type="entry name" value="REVERSE TRANSCRIPTASE DOMAIN-CONTAINING PROTEIN"/>
    <property type="match status" value="1"/>
</dbReference>
<keyword evidence="3" id="KW-1185">Reference proteome</keyword>
<evidence type="ECO:0000313" key="2">
    <source>
        <dbReference type="EMBL" id="KAJ3666837.1"/>
    </source>
</evidence>
<dbReference type="SUPFAM" id="SSF56672">
    <property type="entry name" value="DNA/RNA polymerases"/>
    <property type="match status" value="1"/>
</dbReference>
<evidence type="ECO:0000313" key="3">
    <source>
        <dbReference type="Proteomes" id="UP001168821"/>
    </source>
</evidence>
<dbReference type="InterPro" id="IPR000477">
    <property type="entry name" value="RT_dom"/>
</dbReference>
<name>A0AA38J9S8_9CUCU</name>
<evidence type="ECO:0000259" key="1">
    <source>
        <dbReference type="PROSITE" id="PS50878"/>
    </source>
</evidence>
<gene>
    <name evidence="2" type="ORF">Zmor_002267</name>
</gene>
<accession>A0AA38J9S8</accession>
<feature type="domain" description="Reverse transcriptase" evidence="1">
    <location>
        <begin position="370"/>
        <end position="621"/>
    </location>
</feature>
<dbReference type="PROSITE" id="PS50878">
    <property type="entry name" value="RT_POL"/>
    <property type="match status" value="1"/>
</dbReference>
<dbReference type="AlphaFoldDB" id="A0AA38J9S8"/>
<sequence length="814" mass="94445">MDNFSFFLVSVYIPPDLSVNDSELLFEHLEILLVNKPVLIIGDFNVLEFAAKSSSPKAILLTHFCNTLELIQSNKILNSHDKLLDLLLSNIPLLIEVNKDQQPFVPEDLYHPALAIDIEVFSPQKFTTFPLSQDGKLNFRKANFVKLYNDLINVDWSVLEKFSEVNLATQEFYKILNSVLEHSVPYHRSSKLLYPPWFTKEIKQYLKLKLYYRRKWRDTKDMYFLNEFKRLRLLTKSLISSAYKSYMQETEDSIKKNPKKIFDFIRIKQGYTRIPGSMFKNNVCYDTPLEIVNAFADHFSSIYLQNTSVAEDLVSYCPPFNLQMVTEQLILDILSSLPNKNTAGDDQIPSFLLRDARYVLAYPLTVIINLSVATGTFPEIWKHTRITPVHKKGDITHIQNYRPISILSNFAKVFERVIYTALCKNTRSYLSPDQHGFLSGRSTITNLTTITQFISQELDKKGQVDVVYTDFSSAFDTVDHGILLNKLSSFGMAPRFLKLIQSYLSNRVNYVLYNGYKSNPYTASSGVPQGSNLGPLLFIIFINDLLTSLTCKKLAYADDLKIYTTIAGRDDVEHLQYNLDLIREWCLLNRLNLNIDKCFYVTFTRKIYNFPTHYTINGLSLLKMNKVKDLGILFDSEVSFVEHIENLALSAFKSLGFLMRVSRYFDNPQLIKSLYFAFIVSKLEYASVVWSPCYLRHELILERVQRRLMKFLSFKISGTYPVRNIDYNYLLQTHELQSLSARRKIHGARFMWKLIHNKLDSSQLLEYVNFHVPRLSARYACTFVLSQSRTNLLKNSPMVRVSRQANELYSDIFI</sequence>